<dbReference type="HOGENOM" id="CLU_022357_0_0_1"/>
<dbReference type="Pfam" id="PF02182">
    <property type="entry name" value="SAD_SRA"/>
    <property type="match status" value="1"/>
</dbReference>
<dbReference type="PANTHER" id="PTHR14140">
    <property type="entry name" value="E3 UBIQUITIN-PROTEIN LIGASE UHRF-RELATED"/>
    <property type="match status" value="1"/>
</dbReference>
<dbReference type="InterPro" id="IPR021991">
    <property type="entry name" value="TTD_dom"/>
</dbReference>
<accession>T1IID2</accession>
<dbReference type="InterPro" id="IPR000626">
    <property type="entry name" value="Ubiquitin-like_dom"/>
</dbReference>
<dbReference type="Pfam" id="PF12148">
    <property type="entry name" value="TTD"/>
    <property type="match status" value="1"/>
</dbReference>
<dbReference type="GO" id="GO:0003677">
    <property type="term" value="F:DNA binding"/>
    <property type="evidence" value="ECO:0007669"/>
    <property type="project" value="UniProtKB-KW"/>
</dbReference>
<feature type="domain" description="YDG" evidence="18">
    <location>
        <begin position="442"/>
        <end position="605"/>
    </location>
</feature>
<dbReference type="EnsemblMetazoa" id="SMAR000628-RA">
    <property type="protein sequence ID" value="SMAR000628-PA"/>
    <property type="gene ID" value="SMAR000628"/>
</dbReference>
<dbReference type="InterPro" id="IPR015947">
    <property type="entry name" value="PUA-like_sf"/>
</dbReference>
<dbReference type="GO" id="GO:0008270">
    <property type="term" value="F:zinc ion binding"/>
    <property type="evidence" value="ECO:0007669"/>
    <property type="project" value="UniProtKB-KW"/>
</dbReference>
<evidence type="ECO:0000259" key="16">
    <source>
        <dbReference type="PROSITE" id="PS50053"/>
    </source>
</evidence>
<keyword evidence="6 12" id="KW-0863">Zinc-finger</keyword>
<feature type="domain" description="PHD-type" evidence="15">
    <location>
        <begin position="323"/>
        <end position="389"/>
    </location>
</feature>
<feature type="region of interest" description="Disordered" evidence="14">
    <location>
        <begin position="307"/>
        <end position="333"/>
    </location>
</feature>
<proteinExistence type="predicted"/>
<dbReference type="CDD" id="cd20387">
    <property type="entry name" value="Tudor_UHRF_rpt1"/>
    <property type="match status" value="1"/>
</dbReference>
<dbReference type="SUPFAM" id="SSF54236">
    <property type="entry name" value="Ubiquitin-like"/>
    <property type="match status" value="1"/>
</dbReference>
<dbReference type="eggNOG" id="ENOG502QRDQ">
    <property type="taxonomic scope" value="Eukaryota"/>
</dbReference>
<keyword evidence="8" id="KW-0862">Zinc</keyword>
<dbReference type="InterPro" id="IPR013083">
    <property type="entry name" value="Znf_RING/FYVE/PHD"/>
</dbReference>
<dbReference type="InterPro" id="IPR019787">
    <property type="entry name" value="Znf_PHD-finger"/>
</dbReference>
<evidence type="ECO:0000256" key="12">
    <source>
        <dbReference type="PROSITE-ProRule" id="PRU00175"/>
    </source>
</evidence>
<dbReference type="Gene3D" id="2.30.30.140">
    <property type="match status" value="1"/>
</dbReference>
<dbReference type="Gene3D" id="3.10.20.90">
    <property type="entry name" value="Phosphatidylinositol 3-kinase Catalytic Subunit, Chain A, domain 1"/>
    <property type="match status" value="1"/>
</dbReference>
<dbReference type="GO" id="GO:0044027">
    <property type="term" value="P:negative regulation of gene expression via chromosomal CpG island methylation"/>
    <property type="evidence" value="ECO:0007669"/>
    <property type="project" value="TreeGrafter"/>
</dbReference>
<evidence type="ECO:0000256" key="1">
    <source>
        <dbReference type="ARBA" id="ARBA00000900"/>
    </source>
</evidence>
<dbReference type="SMART" id="SM00466">
    <property type="entry name" value="SRA"/>
    <property type="match status" value="1"/>
</dbReference>
<evidence type="ECO:0000259" key="15">
    <source>
        <dbReference type="PROSITE" id="PS50016"/>
    </source>
</evidence>
<dbReference type="SUPFAM" id="SSF57850">
    <property type="entry name" value="RING/U-box"/>
    <property type="match status" value="1"/>
</dbReference>
<dbReference type="InterPro" id="IPR001841">
    <property type="entry name" value="Znf_RING"/>
</dbReference>
<dbReference type="InterPro" id="IPR001965">
    <property type="entry name" value="Znf_PHD"/>
</dbReference>
<dbReference type="Gene3D" id="2.30.30.1150">
    <property type="match status" value="1"/>
</dbReference>
<evidence type="ECO:0000313" key="19">
    <source>
        <dbReference type="EnsemblMetazoa" id="SMAR000628-PA"/>
    </source>
</evidence>
<dbReference type="UniPathway" id="UPA00143"/>
<dbReference type="InterPro" id="IPR003105">
    <property type="entry name" value="SRA_YDG"/>
</dbReference>
<feature type="domain" description="RING-type" evidence="17">
    <location>
        <begin position="711"/>
        <end position="750"/>
    </location>
</feature>
<evidence type="ECO:0000256" key="2">
    <source>
        <dbReference type="ARBA" id="ARBA00004906"/>
    </source>
</evidence>
<evidence type="ECO:0000256" key="8">
    <source>
        <dbReference type="ARBA" id="ARBA00022833"/>
    </source>
</evidence>
<keyword evidence="4" id="KW-0808">Transferase</keyword>
<evidence type="ECO:0000256" key="9">
    <source>
        <dbReference type="ARBA" id="ARBA00023125"/>
    </source>
</evidence>
<evidence type="ECO:0000256" key="5">
    <source>
        <dbReference type="ARBA" id="ARBA00022723"/>
    </source>
</evidence>
<protein>
    <recommendedName>
        <fullName evidence="3">RING-type E3 ubiquitin transferase</fullName>
        <ecNumber evidence="3">2.3.2.27</ecNumber>
    </recommendedName>
</protein>
<dbReference type="PANTHER" id="PTHR14140:SF45">
    <property type="entry name" value="RING-TYPE E3 UBIQUITIN TRANSFERASE"/>
    <property type="match status" value="1"/>
</dbReference>
<evidence type="ECO:0000256" key="10">
    <source>
        <dbReference type="ARBA" id="ARBA00023242"/>
    </source>
</evidence>
<evidence type="ECO:0000256" key="13">
    <source>
        <dbReference type="PROSITE-ProRule" id="PRU00358"/>
    </source>
</evidence>
<dbReference type="Gene3D" id="2.30.280.10">
    <property type="entry name" value="SRA-YDG"/>
    <property type="match status" value="1"/>
</dbReference>
<name>T1IID2_STRMM</name>
<keyword evidence="7" id="KW-0833">Ubl conjugation pathway</keyword>
<dbReference type="EC" id="2.3.2.27" evidence="3"/>
<dbReference type="SMART" id="SM00249">
    <property type="entry name" value="PHD"/>
    <property type="match status" value="1"/>
</dbReference>
<dbReference type="InterPro" id="IPR045134">
    <property type="entry name" value="UHRF1/2-like"/>
</dbReference>
<dbReference type="EMBL" id="AFFK01014253">
    <property type="status" value="NOT_ANNOTATED_CDS"/>
    <property type="molecule type" value="Genomic_DNA"/>
</dbReference>
<dbReference type="InterPro" id="IPR011011">
    <property type="entry name" value="Znf_FYVE_PHD"/>
</dbReference>
<evidence type="ECO:0000259" key="17">
    <source>
        <dbReference type="PROSITE" id="PS50089"/>
    </source>
</evidence>
<dbReference type="PhylomeDB" id="T1IID2"/>
<evidence type="ECO:0000256" key="3">
    <source>
        <dbReference type="ARBA" id="ARBA00012483"/>
    </source>
</evidence>
<dbReference type="Proteomes" id="UP000014500">
    <property type="component" value="Unassembled WGS sequence"/>
</dbReference>
<dbReference type="OMA" id="IEVGMCW"/>
<sequence>MWINVRSIDGRLDIKLNDLSRLCSIKELKHKLVKPFQANSDRLQLFYSGKQLVDGHTLHDYSVKLNDVIQVRIKPEMVPEKADSTSGYESSASTVELVGDDDTIEIEQNCITNIREEECSESCFYKVGDLIDAKEDSSGSWYEAKIVKIIKVTTLDEGFHSTLESDDENLQQHSHRTANGPIGQTFALDMDKHYAYYIIYEGFEDDPPSKIKFQNVRPRSYKLIKPNDVKVGDVIMVNYNIDDPKERGFWYDVCMTKVEMHKRRVKEIVATILIGCSNTPVENCSILHFDDMFKIETPVELIERTQEMEKRMQSKPPPKRKSKPSCTHCQDNPQKKCRECACAKCGLKTNPEKQILCDECNVAYHIWCLPIPLTEIPSEDWYCAGCKVDTDEVVKAGENLKMSRKKAKMPSSIGTCNRDWGKGMACMPRSYHCTMFPKDHFGAISNVNVGSMWKFRAQVAECGIHRPSVGGIHGRAEDGAYSIVLSGGYEDDLDNGEEFMYTGSGGRDLSGNKRTSGQSFDQKLNRSNLALARNCDAKVNKVDGAVAKNWRDGKPVRVVRNYKSAKHSKYSPVEGNRYDGLYKVVKYWPETGQSGHLVWRYLLRRDDEDPAPWTEEGKLLAESRGLKMLFPPGYTEEVKSKVTKASKRKLDTSDVEANKKSKISKVLVVPSDLLKQIKSDKLNKKLWDDCLTVVDLGLAEFRQKVEDIFICICCQDVVCKPVTTVCAHNFCKDCLRRSFKAEVYTCPACREDITNIKSTLPLNISLRKILQTLFPEYENGR</sequence>
<comment type="pathway">
    <text evidence="2">Protein modification; protein ubiquitination.</text>
</comment>
<dbReference type="GO" id="GO:0016567">
    <property type="term" value="P:protein ubiquitination"/>
    <property type="evidence" value="ECO:0007669"/>
    <property type="project" value="UniProtKB-UniPathway"/>
</dbReference>
<dbReference type="Pfam" id="PF00628">
    <property type="entry name" value="PHD"/>
    <property type="match status" value="1"/>
</dbReference>
<keyword evidence="5" id="KW-0479">Metal-binding</keyword>
<keyword evidence="11" id="KW-0131">Cell cycle</keyword>
<comment type="subcellular location">
    <subcellularLocation>
        <location evidence="13">Nucleus</location>
    </subcellularLocation>
</comment>
<keyword evidence="20" id="KW-1185">Reference proteome</keyword>
<dbReference type="SUPFAM" id="SSF57903">
    <property type="entry name" value="FYVE/PHD zinc finger"/>
    <property type="match status" value="1"/>
</dbReference>
<keyword evidence="9" id="KW-0238">DNA-binding</keyword>
<dbReference type="SUPFAM" id="SSF88697">
    <property type="entry name" value="PUA domain-like"/>
    <property type="match status" value="1"/>
</dbReference>
<evidence type="ECO:0000313" key="20">
    <source>
        <dbReference type="Proteomes" id="UP000014500"/>
    </source>
</evidence>
<dbReference type="PROSITE" id="PS50016">
    <property type="entry name" value="ZF_PHD_2"/>
    <property type="match status" value="1"/>
</dbReference>
<dbReference type="InterPro" id="IPR029071">
    <property type="entry name" value="Ubiquitin-like_domsf"/>
</dbReference>
<feature type="domain" description="Ubiquitin-like" evidence="16">
    <location>
        <begin position="1"/>
        <end position="74"/>
    </location>
</feature>
<evidence type="ECO:0000256" key="7">
    <source>
        <dbReference type="ARBA" id="ARBA00022786"/>
    </source>
</evidence>
<reference evidence="19" key="2">
    <citation type="submission" date="2015-02" db="UniProtKB">
        <authorList>
            <consortium name="EnsemblMetazoa"/>
        </authorList>
    </citation>
    <scope>IDENTIFICATION</scope>
</reference>
<keyword evidence="10 13" id="KW-0539">Nucleus</keyword>
<dbReference type="Pfam" id="PF00240">
    <property type="entry name" value="ubiquitin"/>
    <property type="match status" value="1"/>
</dbReference>
<dbReference type="InterPro" id="IPR036987">
    <property type="entry name" value="SRA-YDG_sf"/>
</dbReference>
<dbReference type="GO" id="GO:0061630">
    <property type="term" value="F:ubiquitin protein ligase activity"/>
    <property type="evidence" value="ECO:0007669"/>
    <property type="project" value="UniProtKB-EC"/>
</dbReference>
<dbReference type="PROSITE" id="PS50089">
    <property type="entry name" value="ZF_RING_2"/>
    <property type="match status" value="1"/>
</dbReference>
<evidence type="ECO:0000256" key="11">
    <source>
        <dbReference type="ARBA" id="ARBA00023306"/>
    </source>
</evidence>
<dbReference type="PROSITE" id="PS00518">
    <property type="entry name" value="ZF_RING_1"/>
    <property type="match status" value="1"/>
</dbReference>
<dbReference type="CDD" id="cd15525">
    <property type="entry name" value="PHD_UHRF1_2"/>
    <property type="match status" value="1"/>
</dbReference>
<dbReference type="InterPro" id="IPR017907">
    <property type="entry name" value="Znf_RING_CS"/>
</dbReference>
<dbReference type="CDD" id="cd20388">
    <property type="entry name" value="Tudor_UHRF_rpt2"/>
    <property type="match status" value="1"/>
</dbReference>
<dbReference type="PROSITE" id="PS50053">
    <property type="entry name" value="UBIQUITIN_2"/>
    <property type="match status" value="1"/>
</dbReference>
<dbReference type="STRING" id="126957.T1IID2"/>
<evidence type="ECO:0000256" key="6">
    <source>
        <dbReference type="ARBA" id="ARBA00022771"/>
    </source>
</evidence>
<evidence type="ECO:0000259" key="18">
    <source>
        <dbReference type="PROSITE" id="PS51015"/>
    </source>
</evidence>
<evidence type="ECO:0000256" key="14">
    <source>
        <dbReference type="SAM" id="MobiDB-lite"/>
    </source>
</evidence>
<dbReference type="Gene3D" id="3.30.40.10">
    <property type="entry name" value="Zinc/RING finger domain, C3HC4 (zinc finger)"/>
    <property type="match status" value="1"/>
</dbReference>
<reference evidence="20" key="1">
    <citation type="submission" date="2011-05" db="EMBL/GenBank/DDBJ databases">
        <authorList>
            <person name="Richards S.R."/>
            <person name="Qu J."/>
            <person name="Jiang H."/>
            <person name="Jhangiani S.N."/>
            <person name="Agravi P."/>
            <person name="Goodspeed R."/>
            <person name="Gross S."/>
            <person name="Mandapat C."/>
            <person name="Jackson L."/>
            <person name="Mathew T."/>
            <person name="Pu L."/>
            <person name="Thornton R."/>
            <person name="Saada N."/>
            <person name="Wilczek-Boney K.B."/>
            <person name="Lee S."/>
            <person name="Kovar C."/>
            <person name="Wu Y."/>
            <person name="Scherer S.E."/>
            <person name="Worley K.C."/>
            <person name="Muzny D.M."/>
            <person name="Gibbs R."/>
        </authorList>
    </citation>
    <scope>NUCLEOTIDE SEQUENCE</scope>
    <source>
        <strain evidence="20">Brora</strain>
    </source>
</reference>
<evidence type="ECO:0000256" key="4">
    <source>
        <dbReference type="ARBA" id="ARBA00022679"/>
    </source>
</evidence>
<dbReference type="AlphaFoldDB" id="T1IID2"/>
<dbReference type="PROSITE" id="PS51015">
    <property type="entry name" value="YDG"/>
    <property type="match status" value="1"/>
</dbReference>
<organism evidence="19 20">
    <name type="scientific">Strigamia maritima</name>
    <name type="common">European centipede</name>
    <name type="synonym">Geophilus maritimus</name>
    <dbReference type="NCBI Taxonomy" id="126957"/>
    <lineage>
        <taxon>Eukaryota</taxon>
        <taxon>Metazoa</taxon>
        <taxon>Ecdysozoa</taxon>
        <taxon>Arthropoda</taxon>
        <taxon>Myriapoda</taxon>
        <taxon>Chilopoda</taxon>
        <taxon>Pleurostigmophora</taxon>
        <taxon>Geophilomorpha</taxon>
        <taxon>Linotaeniidae</taxon>
        <taxon>Strigamia</taxon>
    </lineage>
</organism>
<comment type="catalytic activity">
    <reaction evidence="1">
        <text>S-ubiquitinyl-[E2 ubiquitin-conjugating enzyme]-L-cysteine + [acceptor protein]-L-lysine = [E2 ubiquitin-conjugating enzyme]-L-cysteine + N(6)-ubiquitinyl-[acceptor protein]-L-lysine.</text>
        <dbReference type="EC" id="2.3.2.27"/>
    </reaction>
</comment>
<dbReference type="GO" id="GO:0005634">
    <property type="term" value="C:nucleus"/>
    <property type="evidence" value="ECO:0007669"/>
    <property type="project" value="UniProtKB-SubCell"/>
</dbReference>